<sequence>MNKHLMLLLAGTVALLLATGCKNESPAPEQSAAKPAAETPATAPAPAAEPAAVSQQAGWTGKVLETMDAAGYTYVQVDTGSEKIWAAAPKFSAKVGDAVVVPKGMAMKNYHSKTLDRDFPVVYFVDAIMVGGADQPLSETPAAAPAGTQQKHPDVTSSAPADVDFSGIKPPEGGKTIAELFADTESLAGKPITVRGKVVKYNANIMGKNWLHLQDGTGAEGTNDLTVTSADTAKVGDTVVVTGKLVTDKDFGYGYKYSVIIEDAKVVVE</sequence>
<dbReference type="Proteomes" id="UP000236340">
    <property type="component" value="Unassembled WGS sequence"/>
</dbReference>
<keyword evidence="2" id="KW-0732">Signal</keyword>
<protein>
    <submittedName>
        <fullName evidence="3">Nucleotide-binding protein</fullName>
    </submittedName>
</protein>
<feature type="compositionally biased region" description="Polar residues" evidence="1">
    <location>
        <begin position="147"/>
        <end position="159"/>
    </location>
</feature>
<feature type="chain" id="PRO_5014330334" evidence="2">
    <location>
        <begin position="19"/>
        <end position="269"/>
    </location>
</feature>
<feature type="region of interest" description="Disordered" evidence="1">
    <location>
        <begin position="139"/>
        <end position="160"/>
    </location>
</feature>
<dbReference type="OrthoDB" id="1118190at2"/>
<dbReference type="RefSeq" id="WP_103114155.1">
    <property type="nucleotide sequence ID" value="NZ_PPFX01000003.1"/>
</dbReference>
<feature type="compositionally biased region" description="Low complexity" evidence="1">
    <location>
        <begin position="32"/>
        <end position="52"/>
    </location>
</feature>
<dbReference type="PROSITE" id="PS51257">
    <property type="entry name" value="PROKAR_LIPOPROTEIN"/>
    <property type="match status" value="1"/>
</dbReference>
<evidence type="ECO:0000256" key="1">
    <source>
        <dbReference type="SAM" id="MobiDB-lite"/>
    </source>
</evidence>
<evidence type="ECO:0000313" key="3">
    <source>
        <dbReference type="EMBL" id="PNU21384.1"/>
    </source>
</evidence>
<feature type="signal peptide" evidence="2">
    <location>
        <begin position="1"/>
        <end position="18"/>
    </location>
</feature>
<dbReference type="AlphaFoldDB" id="A0A2K2HDM9"/>
<feature type="region of interest" description="Disordered" evidence="1">
    <location>
        <begin position="24"/>
        <end position="52"/>
    </location>
</feature>
<reference evidence="3 4" key="1">
    <citation type="journal article" date="2018" name="Genome Announc.">
        <title>Genome Sequence of Geothermobacter sp. HR-1 Iron Reducer from the Loihi Seamount.</title>
        <authorList>
            <person name="Smith H."/>
            <person name="Abuyen K."/>
            <person name="Tremblay J."/>
            <person name="Savalia P."/>
            <person name="Perez-Rodriguez I."/>
            <person name="Emerson D."/>
            <person name="Tully B."/>
            <person name="Amend J."/>
        </authorList>
    </citation>
    <scope>NUCLEOTIDE SEQUENCE [LARGE SCALE GENOMIC DNA]</scope>
    <source>
        <strain evidence="3 4">HR-1</strain>
    </source>
</reference>
<dbReference type="EMBL" id="PPFX01000003">
    <property type="protein sequence ID" value="PNU21384.1"/>
    <property type="molecule type" value="Genomic_DNA"/>
</dbReference>
<gene>
    <name evidence="3" type="ORF">C2E25_02175</name>
</gene>
<name>A0A2K2HDM9_9BACT</name>
<proteinExistence type="predicted"/>
<evidence type="ECO:0000256" key="2">
    <source>
        <dbReference type="SAM" id="SignalP"/>
    </source>
</evidence>
<comment type="caution">
    <text evidence="3">The sequence shown here is derived from an EMBL/GenBank/DDBJ whole genome shotgun (WGS) entry which is preliminary data.</text>
</comment>
<evidence type="ECO:0000313" key="4">
    <source>
        <dbReference type="Proteomes" id="UP000236340"/>
    </source>
</evidence>
<organism evidence="3 4">
    <name type="scientific">Geothermobacter hydrogeniphilus</name>
    <dbReference type="NCBI Taxonomy" id="1969733"/>
    <lineage>
        <taxon>Bacteria</taxon>
        <taxon>Pseudomonadati</taxon>
        <taxon>Thermodesulfobacteriota</taxon>
        <taxon>Desulfuromonadia</taxon>
        <taxon>Desulfuromonadales</taxon>
        <taxon>Geothermobacteraceae</taxon>
        <taxon>Geothermobacter</taxon>
    </lineage>
</organism>
<accession>A0A2K2HDM9</accession>